<evidence type="ECO:0000313" key="11">
    <source>
        <dbReference type="EMBL" id="GER81917.1"/>
    </source>
</evidence>
<dbReference type="PANTHER" id="PTHR11228">
    <property type="entry name" value="RADICAL SAM DOMAIN PROTEIN"/>
    <property type="match status" value="1"/>
</dbReference>
<dbReference type="InterPro" id="IPR013785">
    <property type="entry name" value="Aldolase_TIM"/>
</dbReference>
<dbReference type="PIRSF" id="PIRSF037420">
    <property type="entry name" value="PQQ_syn_pqqE"/>
    <property type="match status" value="1"/>
</dbReference>
<comment type="cofactor">
    <cofactor evidence="8">
        <name>[4Fe-4S] cluster</name>
        <dbReference type="ChEBI" id="CHEBI:49883"/>
    </cofactor>
    <text evidence="8">Binds 1 [4Fe-4S] cluster. The cluster is coordinated with 3 cysteines and an exchangeable S-adenosyl-L-methionine.</text>
</comment>
<dbReference type="Pfam" id="PF13186">
    <property type="entry name" value="SPASM"/>
    <property type="match status" value="1"/>
</dbReference>
<name>A0A5J4K5C2_9CHLR</name>
<dbReference type="GO" id="GO:1904047">
    <property type="term" value="F:S-adenosyl-L-methionine binding"/>
    <property type="evidence" value="ECO:0007669"/>
    <property type="project" value="UniProtKB-UniRule"/>
</dbReference>
<keyword evidence="4 8" id="KW-0884">PQQ biosynthesis</keyword>
<dbReference type="PROSITE" id="PS01305">
    <property type="entry name" value="MOAA_NIFB_PQQE"/>
    <property type="match status" value="1"/>
</dbReference>
<evidence type="ECO:0000313" key="12">
    <source>
        <dbReference type="Proteomes" id="UP000334820"/>
    </source>
</evidence>
<comment type="similarity">
    <text evidence="8">Belongs to the radical SAM superfamily. PqqE family.</text>
</comment>
<dbReference type="CDD" id="cd21119">
    <property type="entry name" value="SPASM_PqqE"/>
    <property type="match status" value="1"/>
</dbReference>
<organism evidence="11 12">
    <name type="scientific">Thermogemmatispora aurantia</name>
    <dbReference type="NCBI Taxonomy" id="2045279"/>
    <lineage>
        <taxon>Bacteria</taxon>
        <taxon>Bacillati</taxon>
        <taxon>Chloroflexota</taxon>
        <taxon>Ktedonobacteria</taxon>
        <taxon>Thermogemmatisporales</taxon>
        <taxon>Thermogemmatisporaceae</taxon>
        <taxon>Thermogemmatispora</taxon>
    </lineage>
</organism>
<evidence type="ECO:0000256" key="2">
    <source>
        <dbReference type="ARBA" id="ARBA00022691"/>
    </source>
</evidence>
<comment type="function">
    <text evidence="8">Catalyzes the cross-linking of a glutamate residue and a tyrosine residue in the PqqA protein as part of the biosynthesis of pyrroloquinoline quinone (PQQ).</text>
</comment>
<dbReference type="GO" id="GO:0009975">
    <property type="term" value="F:cyclase activity"/>
    <property type="evidence" value="ECO:0007669"/>
    <property type="project" value="UniProtKB-UniRule"/>
</dbReference>
<dbReference type="HAMAP" id="MF_00660">
    <property type="entry name" value="PqqE"/>
    <property type="match status" value="1"/>
</dbReference>
<comment type="catalytic activity">
    <reaction evidence="8">
        <text>[PQQ precursor protein] + S-adenosyl-L-methionine = E-Y cross-linked-[PQQ precursor protein] + 5'-deoxyadenosine + L-methionine + H(+)</text>
        <dbReference type="Rhea" id="RHEA:56836"/>
        <dbReference type="Rhea" id="RHEA-COMP:14800"/>
        <dbReference type="Rhea" id="RHEA-COMP:14801"/>
        <dbReference type="ChEBI" id="CHEBI:15378"/>
        <dbReference type="ChEBI" id="CHEBI:17319"/>
        <dbReference type="ChEBI" id="CHEBI:57844"/>
        <dbReference type="ChEBI" id="CHEBI:59789"/>
        <dbReference type="ChEBI" id="CHEBI:141026"/>
        <dbReference type="ChEBI" id="CHEBI:141027"/>
        <dbReference type="EC" id="1.21.98.4"/>
    </reaction>
</comment>
<dbReference type="GO" id="GO:0016491">
    <property type="term" value="F:oxidoreductase activity"/>
    <property type="evidence" value="ECO:0007669"/>
    <property type="project" value="UniProtKB-KW"/>
</dbReference>
<feature type="compositionally biased region" description="Polar residues" evidence="9">
    <location>
        <begin position="1"/>
        <end position="18"/>
    </location>
</feature>
<proteinExistence type="inferred from homology"/>
<feature type="binding site" evidence="8">
    <location>
        <position position="51"/>
    </location>
    <ligand>
        <name>[4Fe-4S] cluster</name>
        <dbReference type="ChEBI" id="CHEBI:49883"/>
        <note>4Fe-4S-S-AdoMet</note>
    </ligand>
</feature>
<keyword evidence="2 8" id="KW-0949">S-adenosyl-L-methionine</keyword>
<dbReference type="GO" id="GO:0005506">
    <property type="term" value="F:iron ion binding"/>
    <property type="evidence" value="ECO:0007669"/>
    <property type="project" value="UniProtKB-UniRule"/>
</dbReference>
<accession>A0A5J4K5C2</accession>
<dbReference type="PANTHER" id="PTHR11228:SF7">
    <property type="entry name" value="PQQA PEPTIDE CYCLASE"/>
    <property type="match status" value="1"/>
</dbReference>
<feature type="binding site" evidence="8">
    <location>
        <position position="47"/>
    </location>
    <ligand>
        <name>[4Fe-4S] cluster</name>
        <dbReference type="ChEBI" id="CHEBI:49883"/>
        <note>4Fe-4S-S-AdoMet</note>
    </ligand>
</feature>
<comment type="caution">
    <text evidence="11">The sequence shown here is derived from an EMBL/GenBank/DDBJ whole genome shotgun (WGS) entry which is preliminary data.</text>
</comment>
<dbReference type="NCBIfam" id="TIGR02109">
    <property type="entry name" value="PQQ_syn_pqqE"/>
    <property type="match status" value="1"/>
</dbReference>
<evidence type="ECO:0000256" key="8">
    <source>
        <dbReference type="HAMAP-Rule" id="MF_00660"/>
    </source>
</evidence>
<dbReference type="NCBIfam" id="TIGR04085">
    <property type="entry name" value="rSAM_more_4Fe4S"/>
    <property type="match status" value="1"/>
</dbReference>
<dbReference type="EC" id="1.21.98.4" evidence="8"/>
<dbReference type="InterPro" id="IPR007197">
    <property type="entry name" value="rSAM"/>
</dbReference>
<dbReference type="GO" id="GO:0051539">
    <property type="term" value="F:4 iron, 4 sulfur cluster binding"/>
    <property type="evidence" value="ECO:0007669"/>
    <property type="project" value="UniProtKB-KW"/>
</dbReference>
<dbReference type="InterPro" id="IPR017200">
    <property type="entry name" value="PqqE-like"/>
</dbReference>
<evidence type="ECO:0000259" key="10">
    <source>
        <dbReference type="PROSITE" id="PS51918"/>
    </source>
</evidence>
<dbReference type="CDD" id="cd01335">
    <property type="entry name" value="Radical_SAM"/>
    <property type="match status" value="1"/>
</dbReference>
<dbReference type="Proteomes" id="UP000334820">
    <property type="component" value="Unassembled WGS sequence"/>
</dbReference>
<dbReference type="InterPro" id="IPR011843">
    <property type="entry name" value="PQQ_synth_PqqE_bac"/>
</dbReference>
<feature type="domain" description="Radical SAM core" evidence="10">
    <location>
        <begin position="33"/>
        <end position="251"/>
    </location>
</feature>
<feature type="binding site" evidence="8">
    <location>
        <position position="54"/>
    </location>
    <ligand>
        <name>[4Fe-4S] cluster</name>
        <dbReference type="ChEBI" id="CHEBI:49883"/>
        <note>4Fe-4S-S-AdoMet</note>
    </ligand>
</feature>
<dbReference type="InterPro" id="IPR023885">
    <property type="entry name" value="4Fe4S-binding_SPASM_dom"/>
</dbReference>
<keyword evidence="6 8" id="KW-0408">Iron</keyword>
<dbReference type="InterPro" id="IPR050377">
    <property type="entry name" value="Radical_SAM_PqqE_MftC-like"/>
</dbReference>
<dbReference type="GO" id="GO:0032324">
    <property type="term" value="P:molybdopterin cofactor biosynthetic process"/>
    <property type="evidence" value="ECO:0007669"/>
    <property type="project" value="UniProtKB-ARBA"/>
</dbReference>
<evidence type="ECO:0000256" key="7">
    <source>
        <dbReference type="ARBA" id="ARBA00023014"/>
    </source>
</evidence>
<dbReference type="GO" id="GO:0018189">
    <property type="term" value="P:pyrroloquinoline quinone biosynthetic process"/>
    <property type="evidence" value="ECO:0007669"/>
    <property type="project" value="UniProtKB-UniRule"/>
</dbReference>
<dbReference type="SFLD" id="SFLDS00029">
    <property type="entry name" value="Radical_SAM"/>
    <property type="match status" value="1"/>
</dbReference>
<sequence>MNMTLNEQQMKPSPSPGTHQPEGALSQTALGSTLRPFGLLAELTYRCPLRCPYCSNPTQILSDQRQPELTTSEWQRVISEAATLGVLHLLFSGGEPLLRRDLPILVDSARTVGLYTNLITSALGLTQRRLQELREAGLDSVQISFQADEAALADGIAGCPGAHERKLEAARLVNACGLPLTINVVLHRGNIERLPALIALAERLGAQRLELASTQYLGWAFCNKVALLPTRAQVQQAETIVRAAQERLRGRMEVIYVWPDYYAERPKPCLYGWGRRYLTITPEGEVLPCQTARIIPNLHFDNVRQHSLAWIWQRSAAFERFRGSHWMPEPCRSCPLREQDFGGCRCQAFLLTGDAANTDPACSLSPHRARLLAILSEVEQQSGSSSSFHSPFAPDGQPLIPILFRTNPKSCPGE</sequence>
<evidence type="ECO:0000256" key="1">
    <source>
        <dbReference type="ARBA" id="ARBA00022485"/>
    </source>
</evidence>
<keyword evidence="7 8" id="KW-0411">Iron-sulfur</keyword>
<dbReference type="SFLD" id="SFLDG01067">
    <property type="entry name" value="SPASM/twitch_domain_containing"/>
    <property type="match status" value="1"/>
</dbReference>
<dbReference type="Gene3D" id="3.20.20.70">
    <property type="entry name" value="Aldolase class I"/>
    <property type="match status" value="1"/>
</dbReference>
<dbReference type="EMBL" id="BKZV01000001">
    <property type="protein sequence ID" value="GER81917.1"/>
    <property type="molecule type" value="Genomic_DNA"/>
</dbReference>
<dbReference type="SMART" id="SM00729">
    <property type="entry name" value="Elp3"/>
    <property type="match status" value="1"/>
</dbReference>
<evidence type="ECO:0000256" key="4">
    <source>
        <dbReference type="ARBA" id="ARBA00022905"/>
    </source>
</evidence>
<dbReference type="SFLD" id="SFLDG01386">
    <property type="entry name" value="main_SPASM_domain-containing"/>
    <property type="match status" value="1"/>
</dbReference>
<dbReference type="UniPathway" id="UPA00539"/>
<evidence type="ECO:0000256" key="3">
    <source>
        <dbReference type="ARBA" id="ARBA00022723"/>
    </source>
</evidence>
<reference evidence="11 12" key="1">
    <citation type="journal article" date="2019" name="Int. J. Syst. Evol. Microbiol.">
        <title>Thermogemmatispora aurantia sp. nov. and Thermogemmatispora argillosa sp. nov., within the class Ktedonobacteria, and emended description of the genus Thermogemmatispora.</title>
        <authorList>
            <person name="Zheng Y."/>
            <person name="Wang C.M."/>
            <person name="Sakai Y."/>
            <person name="Abe K."/>
            <person name="Yokota A."/>
            <person name="Yabe S."/>
        </authorList>
    </citation>
    <scope>NUCLEOTIDE SEQUENCE [LARGE SCALE GENOMIC DNA]</scope>
    <source>
        <strain evidence="11 12">A1-2</strain>
    </source>
</reference>
<dbReference type="InterPro" id="IPR000385">
    <property type="entry name" value="MoaA_NifB_PqqE_Fe-S-bd_CS"/>
</dbReference>
<evidence type="ECO:0000256" key="9">
    <source>
        <dbReference type="SAM" id="MobiDB-lite"/>
    </source>
</evidence>
<dbReference type="SFLD" id="SFLDF00280">
    <property type="entry name" value="coenzyme_PQQ_synthesis_protein"/>
    <property type="match status" value="1"/>
</dbReference>
<dbReference type="Pfam" id="PF04055">
    <property type="entry name" value="Radical_SAM"/>
    <property type="match status" value="1"/>
</dbReference>
<keyword evidence="12" id="KW-1185">Reference proteome</keyword>
<dbReference type="InterPro" id="IPR006638">
    <property type="entry name" value="Elp3/MiaA/NifB-like_rSAM"/>
</dbReference>
<comment type="pathway">
    <text evidence="8">Cofactor biosynthesis; pyrroloquinoline quinone biosynthesis.</text>
</comment>
<dbReference type="PROSITE" id="PS51918">
    <property type="entry name" value="RADICAL_SAM"/>
    <property type="match status" value="1"/>
</dbReference>
<feature type="region of interest" description="Disordered" evidence="9">
    <location>
        <begin position="1"/>
        <end position="24"/>
    </location>
</feature>
<keyword evidence="1 8" id="KW-0004">4Fe-4S</keyword>
<dbReference type="SUPFAM" id="SSF102114">
    <property type="entry name" value="Radical SAM enzymes"/>
    <property type="match status" value="1"/>
</dbReference>
<keyword evidence="3 8" id="KW-0479">Metal-binding</keyword>
<comment type="subunit">
    <text evidence="8">Interacts with PqqD. The interaction is necessary for activity of PqqE.</text>
</comment>
<dbReference type="InterPro" id="IPR058240">
    <property type="entry name" value="rSAM_sf"/>
</dbReference>
<dbReference type="AlphaFoldDB" id="A0A5J4K5C2"/>
<evidence type="ECO:0000256" key="6">
    <source>
        <dbReference type="ARBA" id="ARBA00023004"/>
    </source>
</evidence>
<evidence type="ECO:0000256" key="5">
    <source>
        <dbReference type="ARBA" id="ARBA00023002"/>
    </source>
</evidence>
<protein>
    <recommendedName>
        <fullName evidence="8">PqqA peptide cyclase</fullName>
        <ecNumber evidence="8">1.21.98.4</ecNumber>
    </recommendedName>
    <alternativeName>
        <fullName evidence="8">Coenzyme PQQ synthesis protein E</fullName>
    </alternativeName>
</protein>
<gene>
    <name evidence="8 11" type="primary">pqqE</name>
    <name evidence="11" type="ORF">KTAU_05550</name>
</gene>
<keyword evidence="5 8" id="KW-0560">Oxidoreductase</keyword>